<keyword evidence="1" id="KW-0812">Transmembrane</keyword>
<dbReference type="Proteomes" id="UP000176273">
    <property type="component" value="Unassembled WGS sequence"/>
</dbReference>
<organism evidence="2 3">
    <name type="scientific">Candidatus Jorgensenbacteria bacterium GWA1_54_12</name>
    <dbReference type="NCBI Taxonomy" id="1798468"/>
    <lineage>
        <taxon>Bacteria</taxon>
        <taxon>Candidatus Joergenseniibacteriota</taxon>
    </lineage>
</organism>
<reference evidence="2 3" key="1">
    <citation type="journal article" date="2016" name="Nat. Commun.">
        <title>Thousands of microbial genomes shed light on interconnected biogeochemical processes in an aquifer system.</title>
        <authorList>
            <person name="Anantharaman K."/>
            <person name="Brown C.T."/>
            <person name="Hug L.A."/>
            <person name="Sharon I."/>
            <person name="Castelle C.J."/>
            <person name="Probst A.J."/>
            <person name="Thomas B.C."/>
            <person name="Singh A."/>
            <person name="Wilkins M.J."/>
            <person name="Karaoz U."/>
            <person name="Brodie E.L."/>
            <person name="Williams K.H."/>
            <person name="Hubbard S.S."/>
            <person name="Banfield J.F."/>
        </authorList>
    </citation>
    <scope>NUCLEOTIDE SEQUENCE [LARGE SCALE GENOMIC DNA]</scope>
</reference>
<dbReference type="AlphaFoldDB" id="A0A1F6BIW4"/>
<evidence type="ECO:0000256" key="1">
    <source>
        <dbReference type="SAM" id="Phobius"/>
    </source>
</evidence>
<protein>
    <submittedName>
        <fullName evidence="2">Uncharacterized protein</fullName>
    </submittedName>
</protein>
<sequence length="97" mass="10725">MKLIKRCWDCLGNERNHRAMIGILTLGILLAAVIFGYLGLLKVQEIKMSLDKLKVGGLEIGDTNNPGCLMIRDSDSAGWSYWTALDGIMYASNESCE</sequence>
<keyword evidence="1" id="KW-1133">Transmembrane helix</keyword>
<evidence type="ECO:0000313" key="2">
    <source>
        <dbReference type="EMBL" id="OGG36773.1"/>
    </source>
</evidence>
<name>A0A1F6BIW4_9BACT</name>
<accession>A0A1F6BIW4</accession>
<comment type="caution">
    <text evidence="2">The sequence shown here is derived from an EMBL/GenBank/DDBJ whole genome shotgun (WGS) entry which is preliminary data.</text>
</comment>
<feature type="transmembrane region" description="Helical" evidence="1">
    <location>
        <begin position="20"/>
        <end position="40"/>
    </location>
</feature>
<gene>
    <name evidence="2" type="ORF">A2110_01020</name>
</gene>
<keyword evidence="1" id="KW-0472">Membrane</keyword>
<dbReference type="EMBL" id="MFKH01000016">
    <property type="protein sequence ID" value="OGG36773.1"/>
    <property type="molecule type" value="Genomic_DNA"/>
</dbReference>
<proteinExistence type="predicted"/>
<dbReference type="STRING" id="1798468.A2110_01020"/>
<evidence type="ECO:0000313" key="3">
    <source>
        <dbReference type="Proteomes" id="UP000176273"/>
    </source>
</evidence>